<evidence type="ECO:0000256" key="3">
    <source>
        <dbReference type="ARBA" id="ARBA00022989"/>
    </source>
</evidence>
<evidence type="ECO:0000256" key="2">
    <source>
        <dbReference type="ARBA" id="ARBA00022692"/>
    </source>
</evidence>
<keyword evidence="3 5" id="KW-1133">Transmembrane helix</keyword>
<keyword evidence="8" id="KW-1185">Reference proteome</keyword>
<proteinExistence type="predicted"/>
<keyword evidence="4 5" id="KW-0472">Membrane</keyword>
<dbReference type="InterPro" id="IPR003807">
    <property type="entry name" value="DUF202"/>
</dbReference>
<organism evidence="7 8">
    <name type="scientific">Hymenobacter fastidiosus</name>
    <dbReference type="NCBI Taxonomy" id="486264"/>
    <lineage>
        <taxon>Bacteria</taxon>
        <taxon>Pseudomonadati</taxon>
        <taxon>Bacteroidota</taxon>
        <taxon>Cytophagia</taxon>
        <taxon>Cytophagales</taxon>
        <taxon>Hymenobacteraceae</taxon>
        <taxon>Hymenobacter</taxon>
    </lineage>
</organism>
<name>A0ABP7S1R5_9BACT</name>
<evidence type="ECO:0000256" key="5">
    <source>
        <dbReference type="SAM" id="Phobius"/>
    </source>
</evidence>
<evidence type="ECO:0000313" key="8">
    <source>
        <dbReference type="Proteomes" id="UP001500567"/>
    </source>
</evidence>
<dbReference type="RefSeq" id="WP_345072251.1">
    <property type="nucleotide sequence ID" value="NZ_BAABDJ010000011.1"/>
</dbReference>
<reference evidence="8" key="1">
    <citation type="journal article" date="2019" name="Int. J. Syst. Evol. Microbiol.">
        <title>The Global Catalogue of Microorganisms (GCM) 10K type strain sequencing project: providing services to taxonomists for standard genome sequencing and annotation.</title>
        <authorList>
            <consortium name="The Broad Institute Genomics Platform"/>
            <consortium name="The Broad Institute Genome Sequencing Center for Infectious Disease"/>
            <person name="Wu L."/>
            <person name="Ma J."/>
        </authorList>
    </citation>
    <scope>NUCLEOTIDE SEQUENCE [LARGE SCALE GENOMIC DNA]</scope>
    <source>
        <strain evidence="8">JCM 17224</strain>
    </source>
</reference>
<evidence type="ECO:0000256" key="1">
    <source>
        <dbReference type="ARBA" id="ARBA00004127"/>
    </source>
</evidence>
<keyword evidence="2 5" id="KW-0812">Transmembrane</keyword>
<gene>
    <name evidence="7" type="ORF">GCM10022408_16310</name>
</gene>
<feature type="domain" description="DUF202" evidence="6">
    <location>
        <begin position="23"/>
        <end position="85"/>
    </location>
</feature>
<dbReference type="Proteomes" id="UP001500567">
    <property type="component" value="Unassembled WGS sequence"/>
</dbReference>
<comment type="subcellular location">
    <subcellularLocation>
        <location evidence="1">Endomembrane system</location>
        <topology evidence="1">Multi-pass membrane protein</topology>
    </subcellularLocation>
</comment>
<accession>A0ABP7S1R5</accession>
<dbReference type="EMBL" id="BAABDJ010000011">
    <property type="protein sequence ID" value="GAA4005262.1"/>
    <property type="molecule type" value="Genomic_DNA"/>
</dbReference>
<comment type="caution">
    <text evidence="7">The sequence shown here is derived from an EMBL/GenBank/DDBJ whole genome shotgun (WGS) entry which is preliminary data.</text>
</comment>
<evidence type="ECO:0000259" key="6">
    <source>
        <dbReference type="Pfam" id="PF02656"/>
    </source>
</evidence>
<feature type="transmembrane region" description="Helical" evidence="5">
    <location>
        <begin position="32"/>
        <end position="51"/>
    </location>
</feature>
<dbReference type="Pfam" id="PF02656">
    <property type="entry name" value="DUF202"/>
    <property type="match status" value="1"/>
</dbReference>
<feature type="transmembrane region" description="Helical" evidence="5">
    <location>
        <begin position="57"/>
        <end position="78"/>
    </location>
</feature>
<evidence type="ECO:0000256" key="4">
    <source>
        <dbReference type="ARBA" id="ARBA00023136"/>
    </source>
</evidence>
<protein>
    <submittedName>
        <fullName evidence="7">DUF202 domain-containing protein</fullName>
    </submittedName>
</protein>
<sequence length="97" mass="10820">MPASPPILPHLPPDLRDRLALERTHLANERTVLAYVRTGMTLIVAGFSLINFFRDNFYIWVGAAFVPLGVGITVAGWFRYRAKSQRIAADAQAPVVR</sequence>
<evidence type="ECO:0000313" key="7">
    <source>
        <dbReference type="EMBL" id="GAA4005262.1"/>
    </source>
</evidence>